<name>A0ABT2HWC2_9MICO</name>
<evidence type="ECO:0000313" key="2">
    <source>
        <dbReference type="EMBL" id="MCT2042617.1"/>
    </source>
</evidence>
<keyword evidence="3" id="KW-1185">Reference proteome</keyword>
<feature type="compositionally biased region" description="Gly residues" evidence="1">
    <location>
        <begin position="459"/>
        <end position="468"/>
    </location>
</feature>
<comment type="caution">
    <text evidence="2">The sequence shown here is derived from an EMBL/GenBank/DDBJ whole genome shotgun (WGS) entry which is preliminary data.</text>
</comment>
<accession>A0ABT2HWC2</accession>
<dbReference type="Proteomes" id="UP001525379">
    <property type="component" value="Unassembled WGS sequence"/>
</dbReference>
<dbReference type="EMBL" id="JALXSQ010000013">
    <property type="protein sequence ID" value="MCT2042617.1"/>
    <property type="molecule type" value="Genomic_DNA"/>
</dbReference>
<evidence type="ECO:0000256" key="1">
    <source>
        <dbReference type="SAM" id="MobiDB-lite"/>
    </source>
</evidence>
<evidence type="ECO:0000313" key="3">
    <source>
        <dbReference type="Proteomes" id="UP001525379"/>
    </source>
</evidence>
<organism evidence="2 3">
    <name type="scientific">Pseudoclavibacter albus</name>
    <dbReference type="NCBI Taxonomy" id="272241"/>
    <lineage>
        <taxon>Bacteria</taxon>
        <taxon>Bacillati</taxon>
        <taxon>Actinomycetota</taxon>
        <taxon>Actinomycetes</taxon>
        <taxon>Micrococcales</taxon>
        <taxon>Microbacteriaceae</taxon>
        <taxon>Pseudoclavibacter</taxon>
    </lineage>
</organism>
<dbReference type="Pfam" id="PF25310">
    <property type="entry name" value="VG15"/>
    <property type="match status" value="1"/>
</dbReference>
<reference evidence="2 3" key="1">
    <citation type="submission" date="2022-04" db="EMBL/GenBank/DDBJ databases">
        <title>Human microbiome associated bacterial genomes.</title>
        <authorList>
            <person name="Sandstrom S."/>
            <person name="Salamzade R."/>
            <person name="Kalan L.R."/>
        </authorList>
    </citation>
    <scope>NUCLEOTIDE SEQUENCE [LARGE SCALE GENOMIC DNA]</scope>
    <source>
        <strain evidence="3">p3-SID1799</strain>
    </source>
</reference>
<proteinExistence type="predicted"/>
<dbReference type="InterPro" id="IPR057369">
    <property type="entry name" value="VG15"/>
</dbReference>
<feature type="region of interest" description="Disordered" evidence="1">
    <location>
        <begin position="448"/>
        <end position="485"/>
    </location>
</feature>
<gene>
    <name evidence="2" type="ORF">M3D15_04610</name>
</gene>
<sequence length="609" mass="66068">MQLVLEATASHYRKQQRIAVTAAQDLSALWSSVRTGSIRESWDRKLPMVKAVTTHALEATASSSIGYVDDVLDEQGIRSGGELAEVNLHAFTRLMPDGHEVDDFLEYAPTYAIDLIDDGVPDAVAMQRAGSWMTQTLLTSLADVGRGVVATEMAVRPQVTGYTRMLNPPSCSRCVILAGKWFRWNEGFQRHPRCDCRHVPSNEAPTDGRLVDPYAYFNELSETDQERLFGRSNARAIRLGADIYRVENVRMRGLATARAARRTGAPSRLTPDQILRVAGTRGRARRLLEEHGYVTGPQKAGGNIRGNGPAAMGFGQLGKGGRAAAARNAVLDANASGVRDPLNRYTMTAAERRLYDATYRLRYFEKHGTLPRSIGANSADLGLHGRLPSPGEIAALKAQVARMQASALKATPSLRRLALSLDGKNWDDLNAHAVGLLTARGRSATVVNLAGKRKSPKGASGGSAGRGGKSGRKSNRGLGGGDFDLPDSYLPSGEPRWWVPDPNLPTLDVDLFIKIAYGTRSPHGTMVGGHVAGFKPAGKKGRHHSSFDPSWGPEDIVEAFAACMDTMPRSYLINESYTLFADYKGEKLRLSFFSGPGCNTTVSFYPLSK</sequence>
<protein>
    <submittedName>
        <fullName evidence="2">Uncharacterized protein</fullName>
    </submittedName>
</protein>
<dbReference type="RefSeq" id="WP_260104079.1">
    <property type="nucleotide sequence ID" value="NZ_JALXSQ010000013.1"/>
</dbReference>